<evidence type="ECO:0000313" key="4">
    <source>
        <dbReference type="Proteomes" id="UP000219369"/>
    </source>
</evidence>
<dbReference type="PANTHER" id="PTHR24359">
    <property type="entry name" value="SERINE/THREONINE-PROTEIN KINASE SBK1"/>
    <property type="match status" value="1"/>
</dbReference>
<accession>A0A2H3U024</accession>
<dbReference type="PROSITE" id="PS50011">
    <property type="entry name" value="PROTEIN_KINASE_DOM"/>
    <property type="match status" value="1"/>
</dbReference>
<feature type="region of interest" description="Disordered" evidence="1">
    <location>
        <begin position="1"/>
        <end position="30"/>
    </location>
</feature>
<dbReference type="OrthoDB" id="4062651at2759"/>
<dbReference type="SMART" id="SM00220">
    <property type="entry name" value="S_TKc"/>
    <property type="match status" value="1"/>
</dbReference>
<name>A0A2H3U024_FUSOX</name>
<dbReference type="VEuPathDB" id="FungiDB:FOZG_10628"/>
<dbReference type="Pfam" id="PF00069">
    <property type="entry name" value="Pkinase"/>
    <property type="match status" value="1"/>
</dbReference>
<dbReference type="VEuPathDB" id="FungiDB:HZS61_005919"/>
<gene>
    <name evidence="3" type="ORF">FRV6_11666</name>
</gene>
<reference evidence="4" key="1">
    <citation type="submission" date="2016-09" db="EMBL/GenBank/DDBJ databases">
        <authorList>
            <person name="Guldener U."/>
        </authorList>
    </citation>
    <scope>NUCLEOTIDE SEQUENCE [LARGE SCALE GENOMIC DNA]</scope>
    <source>
        <strain evidence="4">V64-1</strain>
    </source>
</reference>
<dbReference type="Gene3D" id="1.10.510.10">
    <property type="entry name" value="Transferase(Phosphotransferase) domain 1"/>
    <property type="match status" value="2"/>
</dbReference>
<dbReference type="GO" id="GO:0005524">
    <property type="term" value="F:ATP binding"/>
    <property type="evidence" value="ECO:0007669"/>
    <property type="project" value="InterPro"/>
</dbReference>
<feature type="domain" description="Protein kinase" evidence="2">
    <location>
        <begin position="307"/>
        <end position="642"/>
    </location>
</feature>
<evidence type="ECO:0000313" key="3">
    <source>
        <dbReference type="EMBL" id="SCO87539.1"/>
    </source>
</evidence>
<dbReference type="VEuPathDB" id="FungiDB:FOC1_g10006260"/>
<dbReference type="VEuPathDB" id="FungiDB:FOIG_09407"/>
<protein>
    <recommendedName>
        <fullName evidence="2">Protein kinase domain-containing protein</fullName>
    </recommendedName>
</protein>
<dbReference type="VEuPathDB" id="FungiDB:FOXG_05866"/>
<dbReference type="VEuPathDB" id="FungiDB:FOC4_g10004863"/>
<feature type="region of interest" description="Disordered" evidence="1">
    <location>
        <begin position="44"/>
        <end position="86"/>
    </location>
</feature>
<organism evidence="3 4">
    <name type="scientific">Fusarium oxysporum</name>
    <name type="common">Fusarium vascular wilt</name>
    <dbReference type="NCBI Taxonomy" id="5507"/>
    <lineage>
        <taxon>Eukaryota</taxon>
        <taxon>Fungi</taxon>
        <taxon>Dikarya</taxon>
        <taxon>Ascomycota</taxon>
        <taxon>Pezizomycotina</taxon>
        <taxon>Sordariomycetes</taxon>
        <taxon>Hypocreomycetidae</taxon>
        <taxon>Hypocreales</taxon>
        <taxon>Nectriaceae</taxon>
        <taxon>Fusarium</taxon>
        <taxon>Fusarium oxysporum species complex</taxon>
    </lineage>
</organism>
<dbReference type="Proteomes" id="UP000219369">
    <property type="component" value="Unassembled WGS sequence"/>
</dbReference>
<dbReference type="EMBL" id="FMJY01000006">
    <property type="protein sequence ID" value="SCO87539.1"/>
    <property type="molecule type" value="Genomic_DNA"/>
</dbReference>
<dbReference type="AlphaFoldDB" id="A0A2H3U024"/>
<dbReference type="SUPFAM" id="SSF56112">
    <property type="entry name" value="Protein kinase-like (PK-like)"/>
    <property type="match status" value="1"/>
</dbReference>
<evidence type="ECO:0000259" key="2">
    <source>
        <dbReference type="PROSITE" id="PS50011"/>
    </source>
</evidence>
<dbReference type="InterPro" id="IPR000719">
    <property type="entry name" value="Prot_kinase_dom"/>
</dbReference>
<dbReference type="GO" id="GO:0004674">
    <property type="term" value="F:protein serine/threonine kinase activity"/>
    <property type="evidence" value="ECO:0007669"/>
    <property type="project" value="TreeGrafter"/>
</dbReference>
<dbReference type="InterPro" id="IPR011009">
    <property type="entry name" value="Kinase-like_dom_sf"/>
</dbReference>
<dbReference type="CDD" id="cd00180">
    <property type="entry name" value="PKc"/>
    <property type="match status" value="1"/>
</dbReference>
<proteinExistence type="predicted"/>
<sequence>MHPYMSPQDEDALAHTSTQSDPTPHSHQSLAEAVRLSVSVAEPTLGGLANGQTGEADRHHEHGQLAVRRSKTAYTSKPVQRGTKGSDHIKSVLESRVKGLSDKLREPGRLSDVLGRDTSLKGLVFKATVSSHHPDFHGEKFLPRSEIPKLLTEEAVGKELAQCNKWKSSAIIGLLRPRRSDFRKEAKTICGTPTTQGEEDSGRKTYQKIFTILALLKKSSLIFPFLAQEVCDDDLPLQLGDIKDTAVLNILTRTGREVSLHGFRRKKSFYDKFIEMQWVVLSPYFQPCSKRDDTSQTLSKQEIPPFTSWTLVSDTGGFGEVFRVEIHPSHHGFTSAGTVPQVFAIKRLGAKSPPPKFQIEPEYEATVLRKLTDRHDHIISLFATYLHHGCYHFIFPWAEADLKGYWKEMNPKPSDRHSDENLIWLARQCQGLAEGLSYIHRYNTASFSLFQRFSSHFASPPASSNLVAKGGDNEVRELFGRHGDIKPENILWFPDKTSARGIAGGILRITDFGFTEFSTKAEVKRDRRGFIANSPTYRAPEIDLSSSKGLVSPSYDIWALGCLYLEFLAWWLGGWGYVHSFAQKRLRYDKIFWNGRTEGFRTDSFFSIIKGETDEEERAQVREEVIEFMDRAHNHQQSNAFIRAFVSMIRSDMLIMESQEEDGTRRGRISSKTLSQRLYIMLNT</sequence>
<dbReference type="PANTHER" id="PTHR24359:SF37">
    <property type="entry name" value="PROTEIN KINASE DOMAIN-CONTAINING PROTEIN"/>
    <property type="match status" value="1"/>
</dbReference>
<dbReference type="VEuPathDB" id="FungiDB:FOMG_17287"/>
<evidence type="ECO:0000256" key="1">
    <source>
        <dbReference type="SAM" id="MobiDB-lite"/>
    </source>
</evidence>
<feature type="compositionally biased region" description="Polar residues" evidence="1">
    <location>
        <begin position="15"/>
        <end position="29"/>
    </location>
</feature>